<dbReference type="Proteomes" id="UP000076321">
    <property type="component" value="Unassembled WGS sequence"/>
</dbReference>
<evidence type="ECO:0008006" key="4">
    <source>
        <dbReference type="Google" id="ProtNLM"/>
    </source>
</evidence>
<reference evidence="1" key="1">
    <citation type="submission" date="2015-12" db="EMBL/GenBank/DDBJ databases">
        <title>Amycolatopsis regifaucium genome sequencing and assembly.</title>
        <authorList>
            <person name="Mayilraj S."/>
        </authorList>
    </citation>
    <scope>NUCLEOTIDE SEQUENCE [LARGE SCALE GENOMIC DNA]</scope>
    <source>
        <strain evidence="1">GY080</strain>
    </source>
</reference>
<comment type="caution">
    <text evidence="1">The sequence shown here is derived from an EMBL/GenBank/DDBJ whole genome shotgun (WGS) entry which is preliminary data.</text>
</comment>
<keyword evidence="3" id="KW-1185">Reference proteome</keyword>
<gene>
    <name evidence="2" type="ORF">ATP06_0211080</name>
    <name evidence="1" type="ORF">AVL48_33990</name>
</gene>
<dbReference type="InterPro" id="IPR029063">
    <property type="entry name" value="SAM-dependent_MTases_sf"/>
</dbReference>
<dbReference type="PANTHER" id="PTHR39290">
    <property type="entry name" value="C3H1-TYPE DOMAIN-CONTAINING PROTEIN-RELATED"/>
    <property type="match status" value="1"/>
</dbReference>
<dbReference type="OrthoDB" id="4123298at2"/>
<protein>
    <recommendedName>
        <fullName evidence="4">SAM-dependent methyltransferase</fullName>
    </recommendedName>
</protein>
<reference evidence="2 3" key="2">
    <citation type="submission" date="2016-11" db="EMBL/GenBank/DDBJ databases">
        <title>Genome sequencing of Amycolatopsis regifaucium.</title>
        <authorList>
            <person name="Mayilraj S."/>
            <person name="Kaur N."/>
        </authorList>
    </citation>
    <scope>NUCLEOTIDE SEQUENCE [LARGE SCALE GENOMIC DNA]</scope>
    <source>
        <strain evidence="2 3">GY080</strain>
    </source>
</reference>
<organism evidence="1">
    <name type="scientific">Amycolatopsis regifaucium</name>
    <dbReference type="NCBI Taxonomy" id="546365"/>
    <lineage>
        <taxon>Bacteria</taxon>
        <taxon>Bacillati</taxon>
        <taxon>Actinomycetota</taxon>
        <taxon>Actinomycetes</taxon>
        <taxon>Pseudonocardiales</taxon>
        <taxon>Pseudonocardiaceae</taxon>
        <taxon>Amycolatopsis</taxon>
    </lineage>
</organism>
<dbReference type="EMBL" id="LQCI01000017">
    <property type="protein sequence ID" value="KZB84170.1"/>
    <property type="molecule type" value="Genomic_DNA"/>
</dbReference>
<dbReference type="SUPFAM" id="SSF53335">
    <property type="entry name" value="S-adenosyl-L-methionine-dependent methyltransferases"/>
    <property type="match status" value="1"/>
</dbReference>
<dbReference type="Proteomes" id="UP000186883">
    <property type="component" value="Unassembled WGS sequence"/>
</dbReference>
<evidence type="ECO:0000313" key="1">
    <source>
        <dbReference type="EMBL" id="KZB84170.1"/>
    </source>
</evidence>
<name>A0A154MJA4_9PSEU</name>
<evidence type="ECO:0000313" key="2">
    <source>
        <dbReference type="EMBL" id="OKA08662.1"/>
    </source>
</evidence>
<evidence type="ECO:0000313" key="3">
    <source>
        <dbReference type="Proteomes" id="UP000186883"/>
    </source>
</evidence>
<proteinExistence type="predicted"/>
<accession>A0A154MJA4</accession>
<dbReference type="PANTHER" id="PTHR39290:SF6">
    <property type="entry name" value="S-ADENOSYL-L-METHIONINE-DEPENDENT METHYLTRANSFERASES SUPERFAMILY PROTEIN"/>
    <property type="match status" value="1"/>
</dbReference>
<dbReference type="EMBL" id="LOBU02000011">
    <property type="protein sequence ID" value="OKA08662.1"/>
    <property type="molecule type" value="Genomic_DNA"/>
</dbReference>
<sequence length="278" mass="30393">MVELVLTDNRRSELVALLDDQERLQREYPKLAEYLDIAPGLPGTGDDQLDAAFDLRMVHYLTASESASGNPYWEIVAPLVSERAGRRVVDGGRPSGSSRLAFAATILQSSFAYAIPSPETLEWVALACSGFAVVEVGAGRGYWAAQLSQSGLDVRAFDIAPPDATVNASFDHAVGRQAVWHSVRSVEELQPDVWDGGKSALFLCWPPGWGNSMASESLAKFEASGGHRLLFIGEPRGGKTGDESFFDALATRWSLVAEDDRFVSWWNLNDVAQIWERS</sequence>
<dbReference type="RefSeq" id="WP_061987974.1">
    <property type="nucleotide sequence ID" value="NZ_FOPQ01000024.1"/>
</dbReference>
<dbReference type="AlphaFoldDB" id="A0A154MJA4"/>